<feature type="compositionally biased region" description="Basic and acidic residues" evidence="1">
    <location>
        <begin position="781"/>
        <end position="791"/>
    </location>
</feature>
<evidence type="ECO:0000313" key="3">
    <source>
        <dbReference type="Proteomes" id="UP001300502"/>
    </source>
</evidence>
<comment type="caution">
    <text evidence="2">The sequence shown here is derived from an EMBL/GenBank/DDBJ whole genome shotgun (WGS) entry which is preliminary data.</text>
</comment>
<name>A0AAV9I8W6_9RHOD</name>
<keyword evidence="3" id="KW-1185">Reference proteome</keyword>
<evidence type="ECO:0008006" key="4">
    <source>
        <dbReference type="Google" id="ProtNLM"/>
    </source>
</evidence>
<feature type="region of interest" description="Disordered" evidence="1">
    <location>
        <begin position="781"/>
        <end position="801"/>
    </location>
</feature>
<sequence length="847" mass="97213">MSTDLNQNDKLAEAVAILLSQIKNLLLRLEKCYSEDSIKECIREGELKDALTELSLVLSNSEGLENLCDCFVQWQTISNVLAPFLFYTILIEEAEIQKVLVQILQRVAEVPHTLVNSTRPKERLCSLSENLAKSFIEPLPENTIPQTLSWSRCPLENLNTLWLLGKLLVDNLNRVLNEGWSADRKSIIADILSLFDRLTFSGKNAAMLYLANFHRDAIQERIVSSLLLHKIYDAILVFFATEDARENIPNNILCLMIGVVAAPCSAIVQCLGPGLLSISAADSEKSYQENENGKFISVSRKGDSNQNSKRIMRWSSQHNSEIPILEVRKDGERKYGHWEEHKKGTVISFCDGLMKYASDSYRAGVNYGSNLTDGLLFVHQRNTKCNQRETLLLVEELFNSCLAFISKWLLNTYSSVLSNNCSYLKMLPIYRFPLILSSCIRMIYSSAFHLDSVIHHLTQILDKCFLQFLSYTFSRSVDLENHELQGIVLTTLTDYLSLLFVLISRNECPRLELFAELSRIYESDVYPQLKFQAKQLVEIFFEKEELHSPIVAFLKNLKITKRQSRPFLDMCIQLLSILVLLHEALEQFAGTNLNVERIRHRRRKQTANDDEELALANDNETHVRQVVCRSSEVLMTPLIRSQTFELLLLPFHELLSNDVAYSAKRGLSFKAHALSCRLSFMSWKRLWKIACSRHLRPYLYSATFLSFFYASTLPEAEQHFDVVFRDNGEFLSEVRALSKEITDAFVDTFYQNVVAAVDALFPMTSTTCSYYESLMNKRSSDSTIDERRQESKLAQSKQSDNSATKQFEYFLKEADTDHIMNASNEQESPRNVVRRRIRVINDDDELD</sequence>
<reference evidence="2 3" key="1">
    <citation type="submission" date="2022-07" db="EMBL/GenBank/DDBJ databases">
        <title>Genome-wide signatures of adaptation to extreme environments.</title>
        <authorList>
            <person name="Cho C.H."/>
            <person name="Yoon H.S."/>
        </authorList>
    </citation>
    <scope>NUCLEOTIDE SEQUENCE [LARGE SCALE GENOMIC DNA]</scope>
    <source>
        <strain evidence="2 3">108.79 E11</strain>
    </source>
</reference>
<proteinExistence type="predicted"/>
<organism evidence="2 3">
    <name type="scientific">Galdieria yellowstonensis</name>
    <dbReference type="NCBI Taxonomy" id="3028027"/>
    <lineage>
        <taxon>Eukaryota</taxon>
        <taxon>Rhodophyta</taxon>
        <taxon>Bangiophyceae</taxon>
        <taxon>Galdieriales</taxon>
        <taxon>Galdieriaceae</taxon>
        <taxon>Galdieria</taxon>
    </lineage>
</organism>
<evidence type="ECO:0000313" key="2">
    <source>
        <dbReference type="EMBL" id="KAK4523860.1"/>
    </source>
</evidence>
<feature type="compositionally biased region" description="Polar residues" evidence="1">
    <location>
        <begin position="792"/>
        <end position="801"/>
    </location>
</feature>
<protein>
    <recommendedName>
        <fullName evidence="4">Timeless N-terminal domain-containing protein</fullName>
    </recommendedName>
</protein>
<gene>
    <name evidence="2" type="ORF">GAYE_SCF00G1756</name>
</gene>
<dbReference type="EMBL" id="JANCYU010000020">
    <property type="protein sequence ID" value="KAK4523860.1"/>
    <property type="molecule type" value="Genomic_DNA"/>
</dbReference>
<dbReference type="Proteomes" id="UP001300502">
    <property type="component" value="Unassembled WGS sequence"/>
</dbReference>
<dbReference type="AlphaFoldDB" id="A0AAV9I8W6"/>
<evidence type="ECO:0000256" key="1">
    <source>
        <dbReference type="SAM" id="MobiDB-lite"/>
    </source>
</evidence>
<accession>A0AAV9I8W6</accession>